<dbReference type="AlphaFoldDB" id="A0A428MSD0"/>
<dbReference type="InterPro" id="IPR050194">
    <property type="entry name" value="Glycosyltransferase_grp1"/>
</dbReference>
<evidence type="ECO:0000313" key="2">
    <source>
        <dbReference type="EMBL" id="RSL29029.1"/>
    </source>
</evidence>
<dbReference type="Proteomes" id="UP000275076">
    <property type="component" value="Unassembled WGS sequence"/>
</dbReference>
<gene>
    <name evidence="2" type="ORF">D7Z54_33410</name>
</gene>
<dbReference type="EMBL" id="RBVX01000103">
    <property type="protein sequence ID" value="RSL29029.1"/>
    <property type="molecule type" value="Genomic_DNA"/>
</dbReference>
<comment type="caution">
    <text evidence="2">The sequence shown here is derived from an EMBL/GenBank/DDBJ whole genome shotgun (WGS) entry which is preliminary data.</text>
</comment>
<organism evidence="2 3">
    <name type="scientific">Salibacterium salarium</name>
    <dbReference type="NCBI Taxonomy" id="284579"/>
    <lineage>
        <taxon>Bacteria</taxon>
        <taxon>Bacillati</taxon>
        <taxon>Bacillota</taxon>
        <taxon>Bacilli</taxon>
        <taxon>Bacillales</taxon>
        <taxon>Bacillaceae</taxon>
    </lineage>
</organism>
<protein>
    <submittedName>
        <fullName evidence="2">Glycosyltransferase family 1 protein</fullName>
    </submittedName>
</protein>
<dbReference type="PANTHER" id="PTHR45947:SF3">
    <property type="entry name" value="SULFOQUINOVOSYL TRANSFERASE SQD2"/>
    <property type="match status" value="1"/>
</dbReference>
<name>A0A428MSD0_9BACI</name>
<dbReference type="GO" id="GO:0016757">
    <property type="term" value="F:glycosyltransferase activity"/>
    <property type="evidence" value="ECO:0007669"/>
    <property type="project" value="InterPro"/>
</dbReference>
<sequence>MVGKHLLVYDVDWWAMGQKARIIKGFHPKLVILSQKKLKELVKQSGPNRINESYDMISTLGLGLTKTLLKWQVRVDSTQVGGYNYLANNIHTYREWKDEILLDQNFVNTVLKRVNRIGVVNPKLTKLIKELHPKADVHFLPQFVDTDHFKPDNKNRKGRKKKFVIGWVGNKGRKGKNFETLYKPIVKAFENDSNVRFKVTSKETLIPSEQMPNFYNSLDLLLVTSNNEGLPNPAVEATGCGVPVLSTNVGVVKTLAGEKAKSLVLDSHNPNDFIKKIRLLKNNPQFMNELKVEARENALNNWSVEKTKDKWLYGLFGIK</sequence>
<dbReference type="OrthoDB" id="9795068at2"/>
<dbReference type="SUPFAM" id="SSF53756">
    <property type="entry name" value="UDP-Glycosyltransferase/glycogen phosphorylase"/>
    <property type="match status" value="1"/>
</dbReference>
<dbReference type="RefSeq" id="WP_125563289.1">
    <property type="nucleotide sequence ID" value="NZ_RBVX01000103.1"/>
</dbReference>
<dbReference type="InterPro" id="IPR001296">
    <property type="entry name" value="Glyco_trans_1"/>
</dbReference>
<dbReference type="Gene3D" id="3.40.50.2000">
    <property type="entry name" value="Glycogen Phosphorylase B"/>
    <property type="match status" value="3"/>
</dbReference>
<dbReference type="Pfam" id="PF00534">
    <property type="entry name" value="Glycos_transf_1"/>
    <property type="match status" value="1"/>
</dbReference>
<feature type="domain" description="Glycosyl transferase family 1" evidence="1">
    <location>
        <begin position="206"/>
        <end position="296"/>
    </location>
</feature>
<accession>A0A428MSD0</accession>
<evidence type="ECO:0000313" key="3">
    <source>
        <dbReference type="Proteomes" id="UP000275076"/>
    </source>
</evidence>
<dbReference type="PANTHER" id="PTHR45947">
    <property type="entry name" value="SULFOQUINOVOSYL TRANSFERASE SQD2"/>
    <property type="match status" value="1"/>
</dbReference>
<keyword evidence="2" id="KW-0808">Transferase</keyword>
<evidence type="ECO:0000259" key="1">
    <source>
        <dbReference type="Pfam" id="PF00534"/>
    </source>
</evidence>
<proteinExistence type="predicted"/>
<keyword evidence="3" id="KW-1185">Reference proteome</keyword>
<dbReference type="CDD" id="cd03801">
    <property type="entry name" value="GT4_PimA-like"/>
    <property type="match status" value="1"/>
</dbReference>
<reference evidence="2 3" key="1">
    <citation type="submission" date="2018-10" db="EMBL/GenBank/DDBJ databases">
        <title>Draft genome sequence of Bacillus salarius IM0101, isolated from a hypersaline soil in Inner Mongolia, China.</title>
        <authorList>
            <person name="Yamprayoonswat W."/>
            <person name="Boonvisut S."/>
            <person name="Jumpathong W."/>
            <person name="Sittihan S."/>
            <person name="Ruangsuj P."/>
            <person name="Wanthongcharoen S."/>
            <person name="Thongpramul N."/>
            <person name="Pimmason S."/>
            <person name="Yu B."/>
            <person name="Yasawong M."/>
        </authorList>
    </citation>
    <scope>NUCLEOTIDE SEQUENCE [LARGE SCALE GENOMIC DNA]</scope>
    <source>
        <strain evidence="2 3">IM0101</strain>
    </source>
</reference>